<gene>
    <name evidence="3" type="ORF">GEV37_03495</name>
</gene>
<comment type="caution">
    <text evidence="3">The sequence shown here is derived from an EMBL/GenBank/DDBJ whole genome shotgun (WGS) entry which is preliminary data.</text>
</comment>
<evidence type="ECO:0000313" key="4">
    <source>
        <dbReference type="Proteomes" id="UP001319882"/>
    </source>
</evidence>
<dbReference type="InterPro" id="IPR043143">
    <property type="entry name" value="Mal/L-sulf/L-lact_DH-like_NADP"/>
</dbReference>
<keyword evidence="2" id="KW-0560">Oxidoreductase</keyword>
<dbReference type="Gene3D" id="1.10.1530.10">
    <property type="match status" value="1"/>
</dbReference>
<proteinExistence type="inferred from homology"/>
<dbReference type="InterPro" id="IPR036111">
    <property type="entry name" value="Mal/L-sulfo/L-lacto_DH-like_sf"/>
</dbReference>
<evidence type="ECO:0000256" key="1">
    <source>
        <dbReference type="ARBA" id="ARBA00006056"/>
    </source>
</evidence>
<organism evidence="3 4">
    <name type="scientific">Vreelandella malpeensis</name>
    <dbReference type="NCBI Taxonomy" id="1172368"/>
    <lineage>
        <taxon>Bacteria</taxon>
        <taxon>Pseudomonadati</taxon>
        <taxon>Pseudomonadota</taxon>
        <taxon>Gammaproteobacteria</taxon>
        <taxon>Oceanospirillales</taxon>
        <taxon>Halomonadaceae</taxon>
        <taxon>Vreelandella</taxon>
    </lineage>
</organism>
<dbReference type="InterPro" id="IPR003767">
    <property type="entry name" value="Malate/L-lactate_DH-like"/>
</dbReference>
<comment type="similarity">
    <text evidence="1">Belongs to the LDH2/MDH2 oxidoreductase family.</text>
</comment>
<dbReference type="EMBL" id="WHVL01000001">
    <property type="protein sequence ID" value="MCB8888190.1"/>
    <property type="molecule type" value="Genomic_DNA"/>
</dbReference>
<dbReference type="SUPFAM" id="SSF89733">
    <property type="entry name" value="L-sulfolactate dehydrogenase-like"/>
    <property type="match status" value="1"/>
</dbReference>
<name>A0ABS8DPK3_9GAMM</name>
<keyword evidence="4" id="KW-1185">Reference proteome</keyword>
<evidence type="ECO:0000313" key="3">
    <source>
        <dbReference type="EMBL" id="MCB8888190.1"/>
    </source>
</evidence>
<dbReference type="Pfam" id="PF02615">
    <property type="entry name" value="Ldh_2"/>
    <property type="match status" value="1"/>
</dbReference>
<reference evidence="3 4" key="1">
    <citation type="journal article" date="2021" name="Sci. Rep.">
        <title>Genome analysis of a halophilic bacterium Halomonas malpeensis YU-PRIM-29(T) reveals its exopolysaccharide and pigment producing capabilities.</title>
        <authorList>
            <person name="Athmika"/>
            <person name="Ghate S.D."/>
            <person name="Arun A.B."/>
            <person name="Rao S.S."/>
            <person name="Kumar S.T.A."/>
            <person name="Kandiyil M.K."/>
            <person name="Saptami K."/>
            <person name="Rekha P.D."/>
        </authorList>
    </citation>
    <scope>NUCLEOTIDE SEQUENCE [LARGE SCALE GENOMIC DNA]</scope>
    <source>
        <strain evidence="4">prim 29</strain>
    </source>
</reference>
<dbReference type="RefSeq" id="WP_227388785.1">
    <property type="nucleotide sequence ID" value="NZ_JBHSCJ010000003.1"/>
</dbReference>
<accession>A0ABS8DPK3</accession>
<dbReference type="Gene3D" id="3.30.1370.60">
    <property type="entry name" value="Hypothetical oxidoreductase yiak, domain 2"/>
    <property type="match status" value="1"/>
</dbReference>
<dbReference type="PANTHER" id="PTHR11091">
    <property type="entry name" value="OXIDOREDUCTASE-RELATED"/>
    <property type="match status" value="1"/>
</dbReference>
<dbReference type="Proteomes" id="UP001319882">
    <property type="component" value="Unassembled WGS sequence"/>
</dbReference>
<sequence>MTDTFEANAITRFSTRLLEAAGLDSDKARTVAEVLVEGDLMGHTTHGLQLLAPYLGELQAGRMCATGEVEVVAERAAVQTWDGRYLPGPWLIVEAMNAATTMARNCGTGTVVIRRSHHIACLAAYLKRATDQDLVVVIESSDPATASVSPHGGLRATHTPNPIAVGYPTHSGPVLLDVSTSITTNGMAGRLNKQQGRFPHSWLKDAQGHATDDPGALFQEPKGSIMPIGGLDHGHKGYALGLMVEALTSGLGGFGRVQAPTQWGAAVMVQIIDPAAFGGLDAFKQETGALVDACRTNPVAEGCSAVRTPGERGLALHERYSRDGVPLPDGVPQALQEWAERLDVPFPAARASNPR</sequence>
<protein>
    <submittedName>
        <fullName evidence="3">Ldh family oxidoreductase</fullName>
    </submittedName>
</protein>
<dbReference type="PANTHER" id="PTHR11091:SF0">
    <property type="entry name" value="MALATE DEHYDROGENASE"/>
    <property type="match status" value="1"/>
</dbReference>
<evidence type="ECO:0000256" key="2">
    <source>
        <dbReference type="ARBA" id="ARBA00023002"/>
    </source>
</evidence>
<dbReference type="InterPro" id="IPR043144">
    <property type="entry name" value="Mal/L-sulf/L-lact_DH-like_ah"/>
</dbReference>